<proteinExistence type="predicted"/>
<comment type="caution">
    <text evidence="1">The sequence shown here is derived from an EMBL/GenBank/DDBJ whole genome shotgun (WGS) entry which is preliminary data.</text>
</comment>
<dbReference type="Proteomes" id="UP001341840">
    <property type="component" value="Unassembled WGS sequence"/>
</dbReference>
<dbReference type="EMBL" id="JASCZI010271888">
    <property type="protein sequence ID" value="MED6216818.1"/>
    <property type="molecule type" value="Genomic_DNA"/>
</dbReference>
<name>A0ABU6Z7N4_9FABA</name>
<evidence type="ECO:0000313" key="1">
    <source>
        <dbReference type="EMBL" id="MED6216818.1"/>
    </source>
</evidence>
<keyword evidence="2" id="KW-1185">Reference proteome</keyword>
<evidence type="ECO:0000313" key="2">
    <source>
        <dbReference type="Proteomes" id="UP001341840"/>
    </source>
</evidence>
<gene>
    <name evidence="1" type="ORF">PIB30_011409</name>
</gene>
<sequence>MDDSSCFPIELGILGGLKDRWSLHLFGPCDGRGSLSARQHIDEKCCAALGQDKSIDVGSVIAECCPAELSFQAIVQKKCG</sequence>
<protein>
    <submittedName>
        <fullName evidence="1">Uncharacterized protein</fullName>
    </submittedName>
</protein>
<organism evidence="1 2">
    <name type="scientific">Stylosanthes scabra</name>
    <dbReference type="NCBI Taxonomy" id="79078"/>
    <lineage>
        <taxon>Eukaryota</taxon>
        <taxon>Viridiplantae</taxon>
        <taxon>Streptophyta</taxon>
        <taxon>Embryophyta</taxon>
        <taxon>Tracheophyta</taxon>
        <taxon>Spermatophyta</taxon>
        <taxon>Magnoliopsida</taxon>
        <taxon>eudicotyledons</taxon>
        <taxon>Gunneridae</taxon>
        <taxon>Pentapetalae</taxon>
        <taxon>rosids</taxon>
        <taxon>fabids</taxon>
        <taxon>Fabales</taxon>
        <taxon>Fabaceae</taxon>
        <taxon>Papilionoideae</taxon>
        <taxon>50 kb inversion clade</taxon>
        <taxon>dalbergioids sensu lato</taxon>
        <taxon>Dalbergieae</taxon>
        <taxon>Pterocarpus clade</taxon>
        <taxon>Stylosanthes</taxon>
    </lineage>
</organism>
<accession>A0ABU6Z7N4</accession>
<reference evidence="1 2" key="1">
    <citation type="journal article" date="2023" name="Plants (Basel)">
        <title>Bridging the Gap: Combining Genomics and Transcriptomics Approaches to Understand Stylosanthes scabra, an Orphan Legume from the Brazilian Caatinga.</title>
        <authorList>
            <person name="Ferreira-Neto J.R.C."/>
            <person name="da Silva M.D."/>
            <person name="Binneck E."/>
            <person name="de Melo N.F."/>
            <person name="da Silva R.H."/>
            <person name="de Melo A.L.T.M."/>
            <person name="Pandolfi V."/>
            <person name="Bustamante F.O."/>
            <person name="Brasileiro-Vidal A.C."/>
            <person name="Benko-Iseppon A.M."/>
        </authorList>
    </citation>
    <scope>NUCLEOTIDE SEQUENCE [LARGE SCALE GENOMIC DNA]</scope>
    <source>
        <tissue evidence="1">Leaves</tissue>
    </source>
</reference>